<dbReference type="CDD" id="cd12797">
    <property type="entry name" value="M23_peptidase"/>
    <property type="match status" value="1"/>
</dbReference>
<keyword evidence="11" id="KW-1185">Reference proteome</keyword>
<evidence type="ECO:0000259" key="9">
    <source>
        <dbReference type="Pfam" id="PF01551"/>
    </source>
</evidence>
<dbReference type="SUPFAM" id="SSF51261">
    <property type="entry name" value="Duplicated hybrid motif"/>
    <property type="match status" value="1"/>
</dbReference>
<feature type="domain" description="M23ase beta-sheet core" evidence="9">
    <location>
        <begin position="309"/>
        <end position="403"/>
    </location>
</feature>
<reference evidence="11" key="1">
    <citation type="journal article" date="2019" name="Int. J. Syst. Evol. Microbiol.">
        <title>The Global Catalogue of Microorganisms (GCM) 10K type strain sequencing project: providing services to taxonomists for standard genome sequencing and annotation.</title>
        <authorList>
            <consortium name="The Broad Institute Genomics Platform"/>
            <consortium name="The Broad Institute Genome Sequencing Center for Infectious Disease"/>
            <person name="Wu L."/>
            <person name="Ma J."/>
        </authorList>
    </citation>
    <scope>NUCLEOTIDE SEQUENCE [LARGE SCALE GENOMIC DNA]</scope>
    <source>
        <strain evidence="11">KCTC 12861</strain>
    </source>
</reference>
<sequence>MNISSCSEFLSSYKQLKLGKPIRFARITSQLRAVPPIAYWVSGLVVTALVSAVLASSFQQSLNEMRLSSTLSRERALRENYESEIRNLKLQLGELRGRLDQDTSELNATSSRQQELLEQQFQEIEALVALAEQSNLLLSAIPPSPKRKPLRRGAEAVSANSLSYAPQLINAAPLDFLTTLSGKPNSTVQPEVTRARDPAISKQEQGRLLLIAYTQAALDDVKRTLTLLKKAGVSHPALLTQNSSAGGIYQDIGSADLGTSIVAARRMIEQRLQLNAKVNALPFGRPLSSFNVSSSFGPRTDPFLGETAMHTGLDFRASRGTPIKATGSGIVALSRYNGGYGLSVEILHDNGLVTRYAHMKKLLVSQGQRVNIGDIIGTVGNTGRSTGPHLHYEVRLNGKPVNPMHFIRTGDRLAAIFKRKQKTKIALNLP</sequence>
<keyword evidence="4" id="KW-0378">Hydrolase</keyword>
<keyword evidence="8" id="KW-0472">Membrane</keyword>
<dbReference type="InterPro" id="IPR050570">
    <property type="entry name" value="Cell_wall_metabolism_enzyme"/>
</dbReference>
<comment type="cofactor">
    <cofactor evidence="1">
        <name>Zn(2+)</name>
        <dbReference type="ChEBI" id="CHEBI:29105"/>
    </cofactor>
</comment>
<organism evidence="10 11">
    <name type="scientific">Pseudovibrio japonicus</name>
    <dbReference type="NCBI Taxonomy" id="366534"/>
    <lineage>
        <taxon>Bacteria</taxon>
        <taxon>Pseudomonadati</taxon>
        <taxon>Pseudomonadota</taxon>
        <taxon>Alphaproteobacteria</taxon>
        <taxon>Hyphomicrobiales</taxon>
        <taxon>Stappiaceae</taxon>
        <taxon>Pseudovibrio</taxon>
    </lineage>
</organism>
<evidence type="ECO:0000256" key="3">
    <source>
        <dbReference type="ARBA" id="ARBA00022723"/>
    </source>
</evidence>
<dbReference type="InterPro" id="IPR016047">
    <property type="entry name" value="M23ase_b-sheet_dom"/>
</dbReference>
<evidence type="ECO:0000256" key="6">
    <source>
        <dbReference type="ARBA" id="ARBA00023049"/>
    </source>
</evidence>
<feature type="transmembrane region" description="Helical" evidence="8">
    <location>
        <begin position="37"/>
        <end position="58"/>
    </location>
</feature>
<dbReference type="RefSeq" id="WP_209009092.1">
    <property type="nucleotide sequence ID" value="NZ_BMXE01000004.1"/>
</dbReference>
<protein>
    <submittedName>
        <fullName evidence="10">Membrane protein</fullName>
    </submittedName>
</protein>
<evidence type="ECO:0000256" key="5">
    <source>
        <dbReference type="ARBA" id="ARBA00022833"/>
    </source>
</evidence>
<proteinExistence type="predicted"/>
<evidence type="ECO:0000256" key="4">
    <source>
        <dbReference type="ARBA" id="ARBA00022801"/>
    </source>
</evidence>
<dbReference type="Gene3D" id="2.70.70.10">
    <property type="entry name" value="Glucose Permease (Domain IIA)"/>
    <property type="match status" value="1"/>
</dbReference>
<evidence type="ECO:0000256" key="2">
    <source>
        <dbReference type="ARBA" id="ARBA00022670"/>
    </source>
</evidence>
<keyword evidence="6" id="KW-0482">Metalloprotease</keyword>
<dbReference type="InterPro" id="IPR011055">
    <property type="entry name" value="Dup_hybrid_motif"/>
</dbReference>
<keyword evidence="2" id="KW-0645">Protease</keyword>
<evidence type="ECO:0000256" key="7">
    <source>
        <dbReference type="SAM" id="Coils"/>
    </source>
</evidence>
<gene>
    <name evidence="10" type="ORF">GCM10007094_26860</name>
</gene>
<keyword evidence="5" id="KW-0862">Zinc</keyword>
<evidence type="ECO:0000313" key="11">
    <source>
        <dbReference type="Proteomes" id="UP000637980"/>
    </source>
</evidence>
<dbReference type="Proteomes" id="UP000637980">
    <property type="component" value="Unassembled WGS sequence"/>
</dbReference>
<name>A0ABQ3EGH1_9HYPH</name>
<dbReference type="Pfam" id="PF01551">
    <property type="entry name" value="Peptidase_M23"/>
    <property type="match status" value="1"/>
</dbReference>
<evidence type="ECO:0000256" key="1">
    <source>
        <dbReference type="ARBA" id="ARBA00001947"/>
    </source>
</evidence>
<keyword evidence="7" id="KW-0175">Coiled coil</keyword>
<evidence type="ECO:0000313" key="10">
    <source>
        <dbReference type="EMBL" id="GHB35894.1"/>
    </source>
</evidence>
<keyword evidence="3" id="KW-0479">Metal-binding</keyword>
<dbReference type="EMBL" id="BMXE01000004">
    <property type="protein sequence ID" value="GHB35894.1"/>
    <property type="molecule type" value="Genomic_DNA"/>
</dbReference>
<accession>A0ABQ3EGH1</accession>
<evidence type="ECO:0000256" key="8">
    <source>
        <dbReference type="SAM" id="Phobius"/>
    </source>
</evidence>
<feature type="coiled-coil region" evidence="7">
    <location>
        <begin position="71"/>
        <end position="134"/>
    </location>
</feature>
<dbReference type="PANTHER" id="PTHR21666">
    <property type="entry name" value="PEPTIDASE-RELATED"/>
    <property type="match status" value="1"/>
</dbReference>
<comment type="caution">
    <text evidence="10">The sequence shown here is derived from an EMBL/GenBank/DDBJ whole genome shotgun (WGS) entry which is preliminary data.</text>
</comment>
<dbReference type="PANTHER" id="PTHR21666:SF288">
    <property type="entry name" value="CELL DIVISION PROTEIN YTFB"/>
    <property type="match status" value="1"/>
</dbReference>
<keyword evidence="8" id="KW-1133">Transmembrane helix</keyword>
<keyword evidence="8" id="KW-0812">Transmembrane</keyword>